<feature type="transmembrane region" description="Helical" evidence="7">
    <location>
        <begin position="104"/>
        <end position="125"/>
    </location>
</feature>
<evidence type="ECO:0000256" key="3">
    <source>
        <dbReference type="ARBA" id="ARBA00022475"/>
    </source>
</evidence>
<comment type="subunit">
    <text evidence="7">The complex comprises the extracytoplasmic solute receptor protein and the two transmembrane proteins.</text>
</comment>
<evidence type="ECO:0000256" key="1">
    <source>
        <dbReference type="ARBA" id="ARBA00004651"/>
    </source>
</evidence>
<evidence type="ECO:0000256" key="2">
    <source>
        <dbReference type="ARBA" id="ARBA00022448"/>
    </source>
</evidence>
<comment type="caution">
    <text evidence="7">Lacks conserved residue(s) required for the propagation of feature annotation.</text>
</comment>
<feature type="domain" description="Tripartite ATP-independent periplasmic transporters DctQ component" evidence="8">
    <location>
        <begin position="42"/>
        <end position="165"/>
    </location>
</feature>
<evidence type="ECO:0000313" key="10">
    <source>
        <dbReference type="Proteomes" id="UP001516061"/>
    </source>
</evidence>
<dbReference type="RefSeq" id="WP_173803713.1">
    <property type="nucleotide sequence ID" value="NZ_JABSNM010000002.1"/>
</dbReference>
<evidence type="ECO:0000259" key="8">
    <source>
        <dbReference type="Pfam" id="PF04290"/>
    </source>
</evidence>
<comment type="function">
    <text evidence="7">Part of the tripartite ATP-independent periplasmic (TRAP) transport system.</text>
</comment>
<reference evidence="9 10" key="1">
    <citation type="submission" date="2020-05" db="EMBL/GenBank/DDBJ databases">
        <title>Genomic Encyclopedia of Type Strains, Phase IV (KMG-V): Genome sequencing to study the core and pangenomes of soil and plant-associated prokaryotes.</title>
        <authorList>
            <person name="Whitman W."/>
        </authorList>
    </citation>
    <scope>NUCLEOTIDE SEQUENCE [LARGE SCALE GENOMIC DNA]</scope>
    <source>
        <strain evidence="9 10">C29</strain>
    </source>
</reference>
<organism evidence="9 10">
    <name type="scientific">Sphaerotilus uruguayifluvii</name>
    <dbReference type="NCBI Taxonomy" id="2735897"/>
    <lineage>
        <taxon>Bacteria</taxon>
        <taxon>Pseudomonadati</taxon>
        <taxon>Pseudomonadota</taxon>
        <taxon>Betaproteobacteria</taxon>
        <taxon>Burkholderiales</taxon>
        <taxon>Sphaerotilaceae</taxon>
        <taxon>Sphaerotilus</taxon>
    </lineage>
</organism>
<comment type="subcellular location">
    <subcellularLocation>
        <location evidence="7">Cell inner membrane</location>
        <topology evidence="7">Multi-pass membrane protein</topology>
    </subcellularLocation>
    <subcellularLocation>
        <location evidence="1">Cell membrane</location>
        <topology evidence="1">Multi-pass membrane protein</topology>
    </subcellularLocation>
</comment>
<dbReference type="EMBL" id="JABSNM010000002">
    <property type="protein sequence ID" value="NRT54747.1"/>
    <property type="molecule type" value="Genomic_DNA"/>
</dbReference>
<gene>
    <name evidence="9" type="ORF">HNQ01_000457</name>
</gene>
<protein>
    <recommendedName>
        <fullName evidence="7">TRAP transporter small permease protein</fullName>
    </recommendedName>
</protein>
<feature type="transmembrane region" description="Helical" evidence="7">
    <location>
        <begin position="145"/>
        <end position="167"/>
    </location>
</feature>
<keyword evidence="10" id="KW-1185">Reference proteome</keyword>
<dbReference type="Proteomes" id="UP001516061">
    <property type="component" value="Unassembled WGS sequence"/>
</dbReference>
<keyword evidence="5 7" id="KW-1133">Transmembrane helix</keyword>
<evidence type="ECO:0000256" key="4">
    <source>
        <dbReference type="ARBA" id="ARBA00022692"/>
    </source>
</evidence>
<dbReference type="InterPro" id="IPR055348">
    <property type="entry name" value="DctQ"/>
</dbReference>
<evidence type="ECO:0000313" key="9">
    <source>
        <dbReference type="EMBL" id="NRT54747.1"/>
    </source>
</evidence>
<accession>A0ABX2FZZ6</accession>
<evidence type="ECO:0000256" key="5">
    <source>
        <dbReference type="ARBA" id="ARBA00022989"/>
    </source>
</evidence>
<evidence type="ECO:0000256" key="7">
    <source>
        <dbReference type="RuleBase" id="RU369079"/>
    </source>
</evidence>
<name>A0ABX2FZZ6_9BURK</name>
<evidence type="ECO:0000256" key="6">
    <source>
        <dbReference type="ARBA" id="ARBA00023136"/>
    </source>
</evidence>
<feature type="transmembrane region" description="Helical" evidence="7">
    <location>
        <begin position="29"/>
        <end position="50"/>
    </location>
</feature>
<sequence length="187" mass="19036">MNDALPGDLAPAPSPYGPAGRLLLNSCKALSVAGGLLFVGLVAMSIVSIVGRKLASAPVPGDVEVLQMVAAAASASFFAYCHMNHGDVKVDFFTLRLRARVIHQLDALGSLLVSALGVLLFWRAGVGALSTLESGETSAILGWPVGWAQLAMLPGFALLALAGLYVAGWHLGQAWGGAAEGAAEGSA</sequence>
<comment type="caution">
    <text evidence="9">The sequence shown here is derived from an EMBL/GenBank/DDBJ whole genome shotgun (WGS) entry which is preliminary data.</text>
</comment>
<keyword evidence="4 7" id="KW-0812">Transmembrane</keyword>
<proteinExistence type="inferred from homology"/>
<keyword evidence="3" id="KW-1003">Cell membrane</keyword>
<keyword evidence="7" id="KW-0997">Cell inner membrane</keyword>
<comment type="similarity">
    <text evidence="7">Belongs to the TRAP transporter small permease family.</text>
</comment>
<keyword evidence="6 7" id="KW-0472">Membrane</keyword>
<keyword evidence="2 7" id="KW-0813">Transport</keyword>
<dbReference type="Pfam" id="PF04290">
    <property type="entry name" value="DctQ"/>
    <property type="match status" value="1"/>
</dbReference>